<dbReference type="CDD" id="cd00038">
    <property type="entry name" value="CAP_ED"/>
    <property type="match status" value="1"/>
</dbReference>
<sequence length="437" mass="46645">MWKTSASRGRSPPFMGSATHGAWSGTWRAQGVGPGVPGGVHGMARSTVEPGHGDELPASAGTRPFWEAVAQGTVDMAVRIYEALAASQRDVVLEESSRASASARVTLVSVLRRARDFAGAARVLEVDGAAAEVAQLHEQAGALLPAAEAWLRADEPARAAAAFERGGALERALSLYESLRAREAMARCLTRLRRPMEAAAVYRELGNPHAELESLRAVSPDIAVARREAVLRMSALLDAQGESWRALVLLADALQEPELRGDIALQAEHTRLLRHLNLNGGPSVEPARAPPLPPPPPDGYEYLKAIPLFGELSLVDMKDLYQLARPVQFARGATVLAKGAPGSGLLVLLEGTVDVLVGPEPGARLLNTLGPGAFIGEVSLILDGDTSAQVCARTDVRALRVTRVDFQHYLDTHEAAALRILRLFTEKLAERVRALSA</sequence>
<reference evidence="3 4" key="1">
    <citation type="submission" date="2020-05" db="EMBL/GenBank/DDBJ databases">
        <authorList>
            <person name="Whitworth D."/>
        </authorList>
    </citation>
    <scope>NUCLEOTIDE SEQUENCE [LARGE SCALE GENOMIC DNA]</scope>
    <source>
        <strain evidence="3 4">AM005</strain>
    </source>
</reference>
<dbReference type="Gene3D" id="2.60.120.10">
    <property type="entry name" value="Jelly Rolls"/>
    <property type="match status" value="1"/>
</dbReference>
<evidence type="ECO:0000313" key="4">
    <source>
        <dbReference type="Proteomes" id="UP000533080"/>
    </source>
</evidence>
<evidence type="ECO:0000259" key="2">
    <source>
        <dbReference type="PROSITE" id="PS50042"/>
    </source>
</evidence>
<dbReference type="InterPro" id="IPR000595">
    <property type="entry name" value="cNMP-bd_dom"/>
</dbReference>
<dbReference type="PROSITE" id="PS50042">
    <property type="entry name" value="CNMP_BINDING_3"/>
    <property type="match status" value="1"/>
</dbReference>
<accession>A0A7Y4IDY2</accession>
<evidence type="ECO:0000313" key="3">
    <source>
        <dbReference type="EMBL" id="NOJ77498.1"/>
    </source>
</evidence>
<comment type="caution">
    <text evidence="3">The sequence shown here is derived from an EMBL/GenBank/DDBJ whole genome shotgun (WGS) entry which is preliminary data.</text>
</comment>
<dbReference type="AlphaFoldDB" id="A0A7Y4IDY2"/>
<name>A0A7Y4IDY2_MYXXA</name>
<organism evidence="3 4">
    <name type="scientific">Myxococcus xanthus</name>
    <dbReference type="NCBI Taxonomy" id="34"/>
    <lineage>
        <taxon>Bacteria</taxon>
        <taxon>Pseudomonadati</taxon>
        <taxon>Myxococcota</taxon>
        <taxon>Myxococcia</taxon>
        <taxon>Myxococcales</taxon>
        <taxon>Cystobacterineae</taxon>
        <taxon>Myxococcaceae</taxon>
        <taxon>Myxococcus</taxon>
    </lineage>
</organism>
<dbReference type="GO" id="GO:0005829">
    <property type="term" value="C:cytosol"/>
    <property type="evidence" value="ECO:0007669"/>
    <property type="project" value="TreeGrafter"/>
</dbReference>
<proteinExistence type="predicted"/>
<dbReference type="EMBL" id="JABFNT010000009">
    <property type="protein sequence ID" value="NOJ77498.1"/>
    <property type="molecule type" value="Genomic_DNA"/>
</dbReference>
<feature type="compositionally biased region" description="Gly residues" evidence="1">
    <location>
        <begin position="32"/>
        <end position="41"/>
    </location>
</feature>
<dbReference type="PANTHER" id="PTHR24567:SF68">
    <property type="entry name" value="DNA-BINDING TRANSCRIPTIONAL DUAL REGULATOR CRP"/>
    <property type="match status" value="1"/>
</dbReference>
<dbReference type="PANTHER" id="PTHR24567">
    <property type="entry name" value="CRP FAMILY TRANSCRIPTIONAL REGULATORY PROTEIN"/>
    <property type="match status" value="1"/>
</dbReference>
<dbReference type="SUPFAM" id="SSF51206">
    <property type="entry name" value="cAMP-binding domain-like"/>
    <property type="match status" value="1"/>
</dbReference>
<dbReference type="Proteomes" id="UP000533080">
    <property type="component" value="Unassembled WGS sequence"/>
</dbReference>
<dbReference type="Pfam" id="PF00027">
    <property type="entry name" value="cNMP_binding"/>
    <property type="match status" value="1"/>
</dbReference>
<dbReference type="GO" id="GO:0003700">
    <property type="term" value="F:DNA-binding transcription factor activity"/>
    <property type="evidence" value="ECO:0007669"/>
    <property type="project" value="TreeGrafter"/>
</dbReference>
<feature type="region of interest" description="Disordered" evidence="1">
    <location>
        <begin position="1"/>
        <end position="58"/>
    </location>
</feature>
<evidence type="ECO:0000256" key="1">
    <source>
        <dbReference type="SAM" id="MobiDB-lite"/>
    </source>
</evidence>
<dbReference type="SMART" id="SM00100">
    <property type="entry name" value="cNMP"/>
    <property type="match status" value="1"/>
</dbReference>
<dbReference type="InterPro" id="IPR018490">
    <property type="entry name" value="cNMP-bd_dom_sf"/>
</dbReference>
<dbReference type="InterPro" id="IPR014710">
    <property type="entry name" value="RmlC-like_jellyroll"/>
</dbReference>
<feature type="domain" description="Cyclic nucleotide-binding" evidence="2">
    <location>
        <begin position="308"/>
        <end position="427"/>
    </location>
</feature>
<dbReference type="InterPro" id="IPR050397">
    <property type="entry name" value="Env_Response_Regulators"/>
</dbReference>
<protein>
    <submittedName>
        <fullName evidence="3">Cyclic nucleotide-binding domain-containing protein</fullName>
    </submittedName>
</protein>
<gene>
    <name evidence="3" type="ORF">HNV28_03945</name>
</gene>